<dbReference type="PANTHER" id="PTHR44269:SF2">
    <property type="entry name" value="DEHYDROGENASE_REDUCTASE SDR FAMILY MEMBER 7"/>
    <property type="match status" value="1"/>
</dbReference>
<accession>A0A4Y2DBU1</accession>
<dbReference type="AlphaFoldDB" id="A0A4Y2DBU1"/>
<protein>
    <recommendedName>
        <fullName evidence="3">Dehydrogenase/reductase SDR family member 7</fullName>
    </recommendedName>
</protein>
<evidence type="ECO:0000313" key="2">
    <source>
        <dbReference type="Proteomes" id="UP000499080"/>
    </source>
</evidence>
<reference evidence="1 2" key="1">
    <citation type="journal article" date="2019" name="Sci. Rep.">
        <title>Orb-weaving spider Araneus ventricosus genome elucidates the spidroin gene catalogue.</title>
        <authorList>
            <person name="Kono N."/>
            <person name="Nakamura H."/>
            <person name="Ohtoshi R."/>
            <person name="Moran D.A.P."/>
            <person name="Shinohara A."/>
            <person name="Yoshida Y."/>
            <person name="Fujiwara M."/>
            <person name="Mori M."/>
            <person name="Tomita M."/>
            <person name="Arakawa K."/>
        </authorList>
    </citation>
    <scope>NUCLEOTIDE SEQUENCE [LARGE SCALE GENOMIC DNA]</scope>
</reference>
<proteinExistence type="predicted"/>
<dbReference type="InterPro" id="IPR053011">
    <property type="entry name" value="SDR_family_member_7"/>
</dbReference>
<keyword evidence="2" id="KW-1185">Reference proteome</keyword>
<evidence type="ECO:0000313" key="1">
    <source>
        <dbReference type="EMBL" id="GBM13344.1"/>
    </source>
</evidence>
<dbReference type="OrthoDB" id="47007at2759"/>
<organism evidence="1 2">
    <name type="scientific">Araneus ventricosus</name>
    <name type="common">Orbweaver spider</name>
    <name type="synonym">Epeira ventricosa</name>
    <dbReference type="NCBI Taxonomy" id="182803"/>
    <lineage>
        <taxon>Eukaryota</taxon>
        <taxon>Metazoa</taxon>
        <taxon>Ecdysozoa</taxon>
        <taxon>Arthropoda</taxon>
        <taxon>Chelicerata</taxon>
        <taxon>Arachnida</taxon>
        <taxon>Araneae</taxon>
        <taxon>Araneomorphae</taxon>
        <taxon>Entelegynae</taxon>
        <taxon>Araneoidea</taxon>
        <taxon>Araneidae</taxon>
        <taxon>Araneus</taxon>
    </lineage>
</organism>
<dbReference type="Pfam" id="PF00106">
    <property type="entry name" value="adh_short"/>
    <property type="match status" value="1"/>
</dbReference>
<dbReference type="SUPFAM" id="SSF51735">
    <property type="entry name" value="NAD(P)-binding Rossmann-fold domains"/>
    <property type="match status" value="1"/>
</dbReference>
<evidence type="ECO:0008006" key="3">
    <source>
        <dbReference type="Google" id="ProtNLM"/>
    </source>
</evidence>
<gene>
    <name evidence="1" type="ORF">AVEN_140020_1</name>
</gene>
<sequence>MVRISGVCRGLNVLNSIKTCSSHTVEKHLQGKVIWITGASSGLGEHLAYELARNGSKLILSGTSEERLNEARTKCVEGQTSFRWGSRLRKRMPYEKSSSSSDLGTNIKRSVPISRRVASKQGDIVTKPNFKPHGRLFGSVSAPTAFG</sequence>
<dbReference type="InterPro" id="IPR002347">
    <property type="entry name" value="SDR_fam"/>
</dbReference>
<name>A0A4Y2DBU1_ARAVE</name>
<comment type="caution">
    <text evidence="1">The sequence shown here is derived from an EMBL/GenBank/DDBJ whole genome shotgun (WGS) entry which is preliminary data.</text>
</comment>
<dbReference type="InterPro" id="IPR036291">
    <property type="entry name" value="NAD(P)-bd_dom_sf"/>
</dbReference>
<dbReference type="EMBL" id="BGPR01088945">
    <property type="protein sequence ID" value="GBM13344.1"/>
    <property type="molecule type" value="Genomic_DNA"/>
</dbReference>
<dbReference type="Gene3D" id="3.40.50.720">
    <property type="entry name" value="NAD(P)-binding Rossmann-like Domain"/>
    <property type="match status" value="1"/>
</dbReference>
<dbReference type="Proteomes" id="UP000499080">
    <property type="component" value="Unassembled WGS sequence"/>
</dbReference>
<dbReference type="PANTHER" id="PTHR44269">
    <property type="entry name" value="DEHYDROGENASE/REDUCTASE SDR FAMILY MEMBER 7-RELATED"/>
    <property type="match status" value="1"/>
</dbReference>